<dbReference type="EMBL" id="BKCJ010008024">
    <property type="protein sequence ID" value="GEU80168.1"/>
    <property type="molecule type" value="Genomic_DNA"/>
</dbReference>
<feature type="region of interest" description="Disordered" evidence="1">
    <location>
        <begin position="1"/>
        <end position="23"/>
    </location>
</feature>
<evidence type="ECO:0000256" key="1">
    <source>
        <dbReference type="SAM" id="MobiDB-lite"/>
    </source>
</evidence>
<dbReference type="Pfam" id="PF07727">
    <property type="entry name" value="RVT_2"/>
    <property type="match status" value="1"/>
</dbReference>
<evidence type="ECO:0000313" key="3">
    <source>
        <dbReference type="EMBL" id="GEU80168.1"/>
    </source>
</evidence>
<feature type="compositionally biased region" description="Basic and acidic residues" evidence="1">
    <location>
        <begin position="7"/>
        <end position="23"/>
    </location>
</feature>
<feature type="compositionally biased region" description="Basic residues" evidence="1">
    <location>
        <begin position="309"/>
        <end position="322"/>
    </location>
</feature>
<comment type="caution">
    <text evidence="3">The sequence shown here is derived from an EMBL/GenBank/DDBJ whole genome shotgun (WGS) entry which is preliminary data.</text>
</comment>
<feature type="compositionally biased region" description="Polar residues" evidence="1">
    <location>
        <begin position="334"/>
        <end position="354"/>
    </location>
</feature>
<proteinExistence type="predicted"/>
<dbReference type="PANTHER" id="PTHR11439:SF495">
    <property type="entry name" value="REVERSE TRANSCRIPTASE, RNA-DEPENDENT DNA POLYMERASE-RELATED"/>
    <property type="match status" value="1"/>
</dbReference>
<evidence type="ECO:0000259" key="2">
    <source>
        <dbReference type="Pfam" id="PF07727"/>
    </source>
</evidence>
<protein>
    <submittedName>
        <fullName evidence="3">Retrovirus-related Pol polyprotein from transposon TNT 1-94</fullName>
    </submittedName>
</protein>
<feature type="compositionally biased region" description="Polar residues" evidence="1">
    <location>
        <begin position="443"/>
        <end position="466"/>
    </location>
</feature>
<dbReference type="AlphaFoldDB" id="A0A6L2N1T8"/>
<feature type="domain" description="Reverse transcriptase Ty1/copia-type" evidence="2">
    <location>
        <begin position="134"/>
        <end position="217"/>
    </location>
</feature>
<name>A0A6L2N1T8_TANCI</name>
<organism evidence="3">
    <name type="scientific">Tanacetum cinerariifolium</name>
    <name type="common">Dalmatian daisy</name>
    <name type="synonym">Chrysanthemum cinerariifolium</name>
    <dbReference type="NCBI Taxonomy" id="118510"/>
    <lineage>
        <taxon>Eukaryota</taxon>
        <taxon>Viridiplantae</taxon>
        <taxon>Streptophyta</taxon>
        <taxon>Embryophyta</taxon>
        <taxon>Tracheophyta</taxon>
        <taxon>Spermatophyta</taxon>
        <taxon>Magnoliopsida</taxon>
        <taxon>eudicotyledons</taxon>
        <taxon>Gunneridae</taxon>
        <taxon>Pentapetalae</taxon>
        <taxon>asterids</taxon>
        <taxon>campanulids</taxon>
        <taxon>Asterales</taxon>
        <taxon>Asteraceae</taxon>
        <taxon>Asteroideae</taxon>
        <taxon>Anthemideae</taxon>
        <taxon>Anthemidinae</taxon>
        <taxon>Tanacetum</taxon>
    </lineage>
</organism>
<accession>A0A6L2N1T8</accession>
<dbReference type="PANTHER" id="PTHR11439">
    <property type="entry name" value="GAG-POL-RELATED RETROTRANSPOSON"/>
    <property type="match status" value="1"/>
</dbReference>
<sequence length="802" mass="90385">DEIGIDDSSRYPSDEFLHEDDPSRQYQVDSDISYYVIPHGRSLTELTQENHVPEVIVLNEHDVPLTEEIEDPSDLINTKGTHEQNDRWLRDQHIELVNIIGNPGEGMLTRSMAASASEFLFVDFLSEIEPKKEEGIEYDETFAPVAKMKSIKIFLAFATYMNFKFYQMDVKSVFLNDKLKEEVYVKHPLGFESSEFLDYVYKLDKALYGLKQAPRACLICKILVQSKGITSNSCEKNPQIPESMDRKSTSGACQILGGKLICWSAKKQQSVSMSSGEAEYVTAAGCCAKGLSVSTLPKSHRLEASGVLSKKRTKPKSKRPPTKTKESPLKPTKGSEQSHPGTRKSQPLPESTVTPPKDSGGNDQPLDRDLTFITSDEGLAKTTPRPEGSRKDKDSGGNKPPTDMEPLHTDLSGTDEAHESDEEVLAAGDDINEDPQDDKEVRTPSSKQDQLAPSHVQESASNSSSPDLKRFNNILPQRQLIRDLTDKLIEAFMSSLNRSSTTINDLYKGLNVITQLLKEISNTVKDDPATNQNINEATKTFARISSHVTEDKEEQIKKVMKEARRNAISNTEVIKVVYEEVKKLGIHPKEAISTKVGELCKKAHDAEHEVLNRQRNKKVRKSLELRKHKYDSYIWTASNRLKPEPITNIKIYPKTKLVVITVYRGIDGRNFDVHKQFLFGAFGISKLDELRKIISKKKNTMSALLAPEQASSQTSKRKQKQIELKLETRIPRLECNRTLPENVSFVNNMVIEEHEYGIFFTDEFGDQAFQRWSDIDKVEMEALVSYLVAVSMISLLKMHGST</sequence>
<feature type="non-terminal residue" evidence="3">
    <location>
        <position position="1"/>
    </location>
</feature>
<feature type="region of interest" description="Disordered" evidence="1">
    <location>
        <begin position="302"/>
        <end position="471"/>
    </location>
</feature>
<feature type="compositionally biased region" description="Basic and acidic residues" evidence="1">
    <location>
        <begin position="387"/>
        <end position="396"/>
    </location>
</feature>
<dbReference type="InterPro" id="IPR013103">
    <property type="entry name" value="RVT_2"/>
</dbReference>
<feature type="compositionally biased region" description="Acidic residues" evidence="1">
    <location>
        <begin position="418"/>
        <end position="437"/>
    </location>
</feature>
<gene>
    <name evidence="3" type="ORF">Tci_052146</name>
</gene>
<reference evidence="3" key="1">
    <citation type="journal article" date="2019" name="Sci. Rep.">
        <title>Draft genome of Tanacetum cinerariifolium, the natural source of mosquito coil.</title>
        <authorList>
            <person name="Yamashiro T."/>
            <person name="Shiraishi A."/>
            <person name="Satake H."/>
            <person name="Nakayama K."/>
        </authorList>
    </citation>
    <scope>NUCLEOTIDE SEQUENCE</scope>
</reference>